<evidence type="ECO:0000313" key="1">
    <source>
        <dbReference type="EMBL" id="KAJ6683068.1"/>
    </source>
</evidence>
<organism evidence="1 2">
    <name type="scientific">Salix koriyanagi</name>
    <dbReference type="NCBI Taxonomy" id="2511006"/>
    <lineage>
        <taxon>Eukaryota</taxon>
        <taxon>Viridiplantae</taxon>
        <taxon>Streptophyta</taxon>
        <taxon>Embryophyta</taxon>
        <taxon>Tracheophyta</taxon>
        <taxon>Spermatophyta</taxon>
        <taxon>Magnoliopsida</taxon>
        <taxon>eudicotyledons</taxon>
        <taxon>Gunneridae</taxon>
        <taxon>Pentapetalae</taxon>
        <taxon>rosids</taxon>
        <taxon>fabids</taxon>
        <taxon>Malpighiales</taxon>
        <taxon>Salicaceae</taxon>
        <taxon>Saliceae</taxon>
        <taxon>Salix</taxon>
    </lineage>
</organism>
<reference evidence="1" key="1">
    <citation type="submission" date="2022-11" db="EMBL/GenBank/DDBJ databases">
        <authorList>
            <person name="Hyden B.L."/>
            <person name="Feng K."/>
            <person name="Yates T."/>
            <person name="Jawdy S."/>
            <person name="Smart L.B."/>
            <person name="Muchero W."/>
        </authorList>
    </citation>
    <scope>NUCLEOTIDE SEQUENCE</scope>
    <source>
        <tissue evidence="1">Shoot tip</tissue>
    </source>
</reference>
<name>A0A9Q0P7H5_9ROSI</name>
<protein>
    <submittedName>
        <fullName evidence="1">Uncharacterized protein</fullName>
    </submittedName>
</protein>
<comment type="caution">
    <text evidence="1">The sequence shown here is derived from an EMBL/GenBank/DDBJ whole genome shotgun (WGS) entry which is preliminary data.</text>
</comment>
<dbReference type="AlphaFoldDB" id="A0A9Q0P7H5"/>
<sequence length="90" mass="10496">MLPITVTQIHLVLRSAPIYTDDKQETALRNTNSTYITAYDTLHRPSSAPRRGIRKELSKIHTRIRRIIARNGNMITRSMRIETRLIFHTP</sequence>
<accession>A0A9Q0P7H5</accession>
<keyword evidence="2" id="KW-1185">Reference proteome</keyword>
<reference evidence="1" key="2">
    <citation type="journal article" date="2023" name="Int. J. Mol. Sci.">
        <title>De Novo Assembly and Annotation of 11 Diverse Shrub Willow (Salix) Genomes Reveals Novel Gene Organization in Sex-Linked Regions.</title>
        <authorList>
            <person name="Hyden B."/>
            <person name="Feng K."/>
            <person name="Yates T.B."/>
            <person name="Jawdy S."/>
            <person name="Cereghino C."/>
            <person name="Smart L.B."/>
            <person name="Muchero W."/>
        </authorList>
    </citation>
    <scope>NUCLEOTIDE SEQUENCE</scope>
    <source>
        <tissue evidence="1">Shoot tip</tissue>
    </source>
</reference>
<evidence type="ECO:0000313" key="2">
    <source>
        <dbReference type="Proteomes" id="UP001151752"/>
    </source>
</evidence>
<proteinExistence type="predicted"/>
<gene>
    <name evidence="1" type="ORF">OIU74_021177</name>
</gene>
<dbReference type="Proteomes" id="UP001151752">
    <property type="component" value="Chromosome 5"/>
</dbReference>
<dbReference type="EMBL" id="JAPFFM010000020">
    <property type="protein sequence ID" value="KAJ6683068.1"/>
    <property type="molecule type" value="Genomic_DNA"/>
</dbReference>